<dbReference type="AlphaFoldDB" id="A0A645GQW6"/>
<proteinExistence type="predicted"/>
<evidence type="ECO:0000313" key="1">
    <source>
        <dbReference type="EMBL" id="MPN29287.1"/>
    </source>
</evidence>
<comment type="caution">
    <text evidence="1">The sequence shown here is derived from an EMBL/GenBank/DDBJ whole genome shotgun (WGS) entry which is preliminary data.</text>
</comment>
<gene>
    <name evidence="1" type="ORF">SDC9_176739</name>
</gene>
<reference evidence="1" key="1">
    <citation type="submission" date="2019-08" db="EMBL/GenBank/DDBJ databases">
        <authorList>
            <person name="Kucharzyk K."/>
            <person name="Murdoch R.W."/>
            <person name="Higgins S."/>
            <person name="Loffler F."/>
        </authorList>
    </citation>
    <scope>NUCLEOTIDE SEQUENCE</scope>
</reference>
<name>A0A645GQW6_9ZZZZ</name>
<organism evidence="1">
    <name type="scientific">bioreactor metagenome</name>
    <dbReference type="NCBI Taxonomy" id="1076179"/>
    <lineage>
        <taxon>unclassified sequences</taxon>
        <taxon>metagenomes</taxon>
        <taxon>ecological metagenomes</taxon>
    </lineage>
</organism>
<dbReference type="EMBL" id="VSSQ01079905">
    <property type="protein sequence ID" value="MPN29287.1"/>
    <property type="molecule type" value="Genomic_DNA"/>
</dbReference>
<accession>A0A645GQW6</accession>
<protein>
    <submittedName>
        <fullName evidence="1">Uncharacterized protein</fullName>
    </submittedName>
</protein>
<sequence length="36" mass="4017">MFDRVRDAGGIGIPFVVVNKGEQFMFGDDLNLEDLT</sequence>